<comment type="subcellular location">
    <subcellularLocation>
        <location evidence="2">Cytoplasm</location>
    </subcellularLocation>
    <subcellularLocation>
        <location evidence="1">Endosome</location>
    </subcellularLocation>
</comment>
<dbReference type="GO" id="GO:0045022">
    <property type="term" value="P:early endosome to late endosome transport"/>
    <property type="evidence" value="ECO:0007669"/>
    <property type="project" value="TreeGrafter"/>
</dbReference>
<feature type="compositionally biased region" description="Polar residues" evidence="6">
    <location>
        <begin position="1390"/>
        <end position="1399"/>
    </location>
</feature>
<dbReference type="PROSITE" id="PS50056">
    <property type="entry name" value="TYR_PHOSPHATASE_2"/>
    <property type="match status" value="1"/>
</dbReference>
<dbReference type="PRINTS" id="PR00700">
    <property type="entry name" value="PRTYPHPHTASE"/>
</dbReference>
<dbReference type="InterPro" id="IPR003595">
    <property type="entry name" value="Tyr_Pase_cat"/>
</dbReference>
<dbReference type="PROSITE" id="PS50055">
    <property type="entry name" value="TYR_PHOSPHATASE_PTP"/>
    <property type="match status" value="1"/>
</dbReference>
<evidence type="ECO:0000256" key="6">
    <source>
        <dbReference type="SAM" id="MobiDB-lite"/>
    </source>
</evidence>
<gene>
    <name evidence="10" type="primary">Ptpn23</name>
    <name evidence="10" type="ORF">CDAR_486251</name>
</gene>
<feature type="region of interest" description="Disordered" evidence="6">
    <location>
        <begin position="1360"/>
        <end position="1399"/>
    </location>
</feature>
<dbReference type="SMART" id="SM01041">
    <property type="entry name" value="BRO1"/>
    <property type="match status" value="1"/>
</dbReference>
<dbReference type="GO" id="GO:0032456">
    <property type="term" value="P:endocytic recycling"/>
    <property type="evidence" value="ECO:0007669"/>
    <property type="project" value="TreeGrafter"/>
</dbReference>
<keyword evidence="4" id="KW-0967">Endosome</keyword>
<feature type="region of interest" description="Disordered" evidence="6">
    <location>
        <begin position="1912"/>
        <end position="1938"/>
    </location>
</feature>
<evidence type="ECO:0000259" key="7">
    <source>
        <dbReference type="PROSITE" id="PS50055"/>
    </source>
</evidence>
<evidence type="ECO:0000313" key="10">
    <source>
        <dbReference type="EMBL" id="GIX69154.1"/>
    </source>
</evidence>
<feature type="domain" description="BRO1" evidence="9">
    <location>
        <begin position="1"/>
        <end position="404"/>
    </location>
</feature>
<dbReference type="Gene3D" id="3.90.190.10">
    <property type="entry name" value="Protein tyrosine phosphatase superfamily"/>
    <property type="match status" value="1"/>
</dbReference>
<dbReference type="SMART" id="SM00404">
    <property type="entry name" value="PTPc_motif"/>
    <property type="match status" value="1"/>
</dbReference>
<dbReference type="PROSITE" id="PS00383">
    <property type="entry name" value="TYR_PHOSPHATASE_1"/>
    <property type="match status" value="1"/>
</dbReference>
<keyword evidence="3" id="KW-0963">Cytoplasm</keyword>
<feature type="coiled-coil region" evidence="5">
    <location>
        <begin position="561"/>
        <end position="588"/>
    </location>
</feature>
<feature type="compositionally biased region" description="Low complexity" evidence="6">
    <location>
        <begin position="1915"/>
        <end position="1928"/>
    </location>
</feature>
<feature type="region of interest" description="Disordered" evidence="6">
    <location>
        <begin position="1417"/>
        <end position="1437"/>
    </location>
</feature>
<dbReference type="InterPro" id="IPR016130">
    <property type="entry name" value="Tyr_Pase_AS"/>
</dbReference>
<feature type="domain" description="Tyrosine specific protein phosphatases" evidence="8">
    <location>
        <begin position="1666"/>
        <end position="1741"/>
    </location>
</feature>
<name>A0AAV4MAV7_9ARAC</name>
<protein>
    <submittedName>
        <fullName evidence="10">Tyrosine-protein phosphatase non-receptor type 23</fullName>
    </submittedName>
</protein>
<evidence type="ECO:0000256" key="1">
    <source>
        <dbReference type="ARBA" id="ARBA00004177"/>
    </source>
</evidence>
<dbReference type="InterPro" id="IPR000387">
    <property type="entry name" value="Tyr_Pase_dom"/>
</dbReference>
<dbReference type="Gene3D" id="1.20.120.560">
    <property type="entry name" value="alix/aip1 in complex with the ypdl late domain"/>
    <property type="match status" value="1"/>
</dbReference>
<dbReference type="GO" id="GO:0005768">
    <property type="term" value="C:endosome"/>
    <property type="evidence" value="ECO:0007669"/>
    <property type="project" value="UniProtKB-SubCell"/>
</dbReference>
<dbReference type="SMART" id="SM00194">
    <property type="entry name" value="PTPc"/>
    <property type="match status" value="1"/>
</dbReference>
<dbReference type="Pfam" id="PF13949">
    <property type="entry name" value="ALIX_LYPXL_bnd"/>
    <property type="match status" value="1"/>
</dbReference>
<keyword evidence="5" id="KW-0175">Coiled coil</keyword>
<comment type="caution">
    <text evidence="10">The sequence shown here is derived from an EMBL/GenBank/DDBJ whole genome shotgun (WGS) entry which is preliminary data.</text>
</comment>
<evidence type="ECO:0000256" key="3">
    <source>
        <dbReference type="ARBA" id="ARBA00022490"/>
    </source>
</evidence>
<evidence type="ECO:0000256" key="4">
    <source>
        <dbReference type="ARBA" id="ARBA00022753"/>
    </source>
</evidence>
<dbReference type="InterPro" id="IPR025304">
    <property type="entry name" value="ALIX_V_dom"/>
</dbReference>
<keyword evidence="11" id="KW-1185">Reference proteome</keyword>
<accession>A0AAV4MAV7</accession>
<dbReference type="GO" id="GO:0004725">
    <property type="term" value="F:protein tyrosine phosphatase activity"/>
    <property type="evidence" value="ECO:0007669"/>
    <property type="project" value="InterPro"/>
</dbReference>
<dbReference type="Gene3D" id="1.25.40.280">
    <property type="entry name" value="alix/aip1 like domains"/>
    <property type="match status" value="1"/>
</dbReference>
<sequence length="1938" mass="214016">MEAVPRLPMISCDMKISPQNTEFGRILRKYIRDHYHEDPDSYYKEIKELETLRQNAIKAPMDFTGCSILKRYYSQLHKLGSRFPMTDDGPACVPFMWTDIYSGVAYNITDIEYEQACIMYNIGALHSKLGTMDSRCNAEGMKIACTHFQCAAWAFQHLRDTYPQPKGSDMSHDLLTFFINIMLAQAQECILEKSMLDNRKSSITAKIAVQVVDYYKCALGIMVSGSPSTDTGSLLDIVGSKIFKGWKKFIEFKMSYYTSIAHLYMGNQAEENEKWGERVAWYQSAFDHLNETFKIAKNMDREDLNEPLTFTMDVIGGKHSSSKKENEFVYHDKVPSLNSLPELKGASLVKGIPFSITDPDVSGPDIFARLVPMETHETSSLYSEEKAKILRTMISKVEGKNEELMAYLSSLQLESGMSFDADEKIPQELLEKCAAMSVRPNLISDLEELMKELIGVSKDVDTALKTTFAHLMEEEKKELLHQETFGKRVASMLTTELKKECSKYEEAHRKAIESNSTLETAVNIHISNIAKLLLPLEELAKILPSVNSLKSPENQKAMESFNHLVDKVEEMRKQRQYLEQQLRDSLMNDDITKNLVTMKKKEDLKEVFAEELKKHNEILTYLDQNLAAQDKILCALTEANAHYADTRKAMTEVKHQRNEMVTALINSFESYEDLVSKAKNGLEFYQKLQTNVTRLLTRVRGVTKVQDEERNQIADAEFRKGPKMPKIPNMPPTQNVPKLKDYLPYMTKQGGTVSVTPGIFNSYPAQLPMSVVPEPIRQATLGGSSADSFDRKLKPVLKENIRPDENLDLPSMGIRPTPVGSEQTSVPAMCTTSVSNTQIGHPPFSSTQQWPQNPPTSTIISNNYSTPYTPYQFPASMINNSVTSPSGIPASNATFSQAQVPNSLPSQPYNPAVLNQNITPAHQYNAKVNFQPPVNPIPSPQTSVGVPRFGMVTQNGPASVSQPQVNPSVKSQPQTDCSIPNVSHFAGTSMGAYQYPKDSTTASFTNRSVPPNPGYILTPQQTGTIPINNVTSPPMTQAQTYPSSQGTLQMNPYATATGYAVPSSAYNQRPASNVMNYQPSPPPQNYPANTQLGLASVTASMDTRTNTFNSSQPYSSSNNFVPSSIPNNTSSQGPQMVPTSRYNYSASIPSQFYSQYQSQMTVNPTIQTRPSGNVGGSMSATHPYSSNYGNVPIPPNQGYYPYIPQGGQASLAQNSAYSPSTTPTVNSAFMSTANSAYATNAAYSTTNASVANIATNASVAPSGYVAPNMSVPRVPTGFNPAEFNNQAQSPVNVPVSTYSASTIPPQSNSFSCHNDVQPSPSANFSTQQNYSRPSNPIGPSNYLPSNAVHNYAAPHAQYPVQPELNSVPPSQPLQPSPAIVPSRPELKSPARSSNLPVVSESSHLNAIRDLITPPLETESVNSIDSTDKDPSSEVLQPKVIDVKSIPPPKEKEPLKDPLDDSAVRSRFVAEVEKYEKFVEGLVRKSLNGTTPLDQKWKEFMDTQDKESRKLSISVARCYPLKNRFPDVMPYDSNRVQLVSAKDDYINASYLKDICANSPVFLITQAPLPATFGDFWLMIWEQQVETLVCLLPDSELKNHVYFPKERGSVFSSGIFETSLQSFKEKNGFVERMINVTHIKNRTSKVVVHLQFTQWPASGIPQSPAPLLQFVSDVLSYHKQQRNLMRPVAVHCSAGIGRSGCFCLISALVNEMNNGHGPRDVAIVATVVSQQRKFLMQDKEQLKFCYDAVLYYAQDLLMKRGILTSRASFDDKLSLSGNTSSHVRHPSEDFILGSGGLAKLQSGMEKLGMSTSQQNPESATSSTEASVINNGSPEIGSGDVSTESLQLTDLVAAAELTEKTEDLKSIIEPPKDDKSNAEKTLPLIASLLDPSNFTLDSTNSPAKKKITKENFACSKGSLSTSSTDSADPLSMLDPLWSLKK</sequence>
<organism evidence="10 11">
    <name type="scientific">Caerostris darwini</name>
    <dbReference type="NCBI Taxonomy" id="1538125"/>
    <lineage>
        <taxon>Eukaryota</taxon>
        <taxon>Metazoa</taxon>
        <taxon>Ecdysozoa</taxon>
        <taxon>Arthropoda</taxon>
        <taxon>Chelicerata</taxon>
        <taxon>Arachnida</taxon>
        <taxon>Araneae</taxon>
        <taxon>Araneomorphae</taxon>
        <taxon>Entelegynae</taxon>
        <taxon>Araneoidea</taxon>
        <taxon>Araneidae</taxon>
        <taxon>Caerostris</taxon>
    </lineage>
</organism>
<dbReference type="InterPro" id="IPR000242">
    <property type="entry name" value="PTP_cat"/>
</dbReference>
<reference evidence="10 11" key="1">
    <citation type="submission" date="2021-06" db="EMBL/GenBank/DDBJ databases">
        <title>Caerostris darwini draft genome.</title>
        <authorList>
            <person name="Kono N."/>
            <person name="Arakawa K."/>
        </authorList>
    </citation>
    <scope>NUCLEOTIDE SEQUENCE [LARGE SCALE GENOMIC DNA]</scope>
</reference>
<evidence type="ECO:0000313" key="11">
    <source>
        <dbReference type="Proteomes" id="UP001054837"/>
    </source>
</evidence>
<dbReference type="GO" id="GO:0043328">
    <property type="term" value="P:protein transport to vacuole involved in ubiquitin-dependent protein catabolic process via the multivesicular body sorting pathway"/>
    <property type="evidence" value="ECO:0007669"/>
    <property type="project" value="TreeGrafter"/>
</dbReference>
<feature type="domain" description="Tyrosine-protein phosphatase" evidence="7">
    <location>
        <begin position="1521"/>
        <end position="1750"/>
    </location>
</feature>
<feature type="compositionally biased region" description="Polar residues" evidence="6">
    <location>
        <begin position="1807"/>
        <end position="1830"/>
    </location>
</feature>
<proteinExistence type="predicted"/>
<dbReference type="CDD" id="cd09239">
    <property type="entry name" value="BRO1_HD-PTP_like"/>
    <property type="match status" value="1"/>
</dbReference>
<dbReference type="Proteomes" id="UP001054837">
    <property type="component" value="Unassembled WGS sequence"/>
</dbReference>
<evidence type="ECO:0000256" key="2">
    <source>
        <dbReference type="ARBA" id="ARBA00004496"/>
    </source>
</evidence>
<dbReference type="PROSITE" id="PS51180">
    <property type="entry name" value="BRO1"/>
    <property type="match status" value="1"/>
</dbReference>
<dbReference type="GO" id="GO:0048666">
    <property type="term" value="P:neuron development"/>
    <property type="evidence" value="ECO:0007669"/>
    <property type="project" value="UniProtKB-ARBA"/>
</dbReference>
<dbReference type="InterPro" id="IPR038499">
    <property type="entry name" value="BRO1_sf"/>
</dbReference>
<evidence type="ECO:0000256" key="5">
    <source>
        <dbReference type="SAM" id="Coils"/>
    </source>
</evidence>
<feature type="region of interest" description="Disordered" evidence="6">
    <location>
        <begin position="1805"/>
        <end position="1838"/>
    </location>
</feature>
<dbReference type="Pfam" id="PF03097">
    <property type="entry name" value="BRO1"/>
    <property type="match status" value="1"/>
</dbReference>
<dbReference type="SUPFAM" id="SSF52799">
    <property type="entry name" value="(Phosphotyrosine protein) phosphatases II"/>
    <property type="match status" value="1"/>
</dbReference>
<dbReference type="InterPro" id="IPR029021">
    <property type="entry name" value="Prot-tyrosine_phosphatase-like"/>
</dbReference>
<dbReference type="PANTHER" id="PTHR23030">
    <property type="entry name" value="PCD6 INTERACTING PROTEIN-RELATED"/>
    <property type="match status" value="1"/>
</dbReference>
<dbReference type="Gene3D" id="1.20.140.50">
    <property type="entry name" value="alix/aip1 like domains"/>
    <property type="match status" value="1"/>
</dbReference>
<feature type="region of interest" description="Disordered" evidence="6">
    <location>
        <begin position="1306"/>
        <end position="1346"/>
    </location>
</feature>
<evidence type="ECO:0000259" key="8">
    <source>
        <dbReference type="PROSITE" id="PS50056"/>
    </source>
</evidence>
<evidence type="ECO:0000259" key="9">
    <source>
        <dbReference type="PROSITE" id="PS51180"/>
    </source>
</evidence>
<dbReference type="EMBL" id="BPLQ01000233">
    <property type="protein sequence ID" value="GIX69154.1"/>
    <property type="molecule type" value="Genomic_DNA"/>
</dbReference>
<dbReference type="PANTHER" id="PTHR23030:SF30">
    <property type="entry name" value="TYROSINE-PROTEIN PHOSPHATASE NON-RECEPTOR TYPE 23"/>
    <property type="match status" value="1"/>
</dbReference>
<dbReference type="InterPro" id="IPR004328">
    <property type="entry name" value="BRO1_dom"/>
</dbReference>
<dbReference type="Pfam" id="PF00102">
    <property type="entry name" value="Y_phosphatase"/>
    <property type="match status" value="1"/>
</dbReference>